<dbReference type="PANTHER" id="PTHR45985">
    <property type="match status" value="1"/>
</dbReference>
<dbReference type="InterPro" id="IPR052740">
    <property type="entry name" value="CE4"/>
</dbReference>
<feature type="domain" description="NodB homology" evidence="2">
    <location>
        <begin position="51"/>
        <end position="182"/>
    </location>
</feature>
<protein>
    <submittedName>
        <fullName evidence="3">(diamondback moth) hypothetical protein</fullName>
    </submittedName>
</protein>
<dbReference type="GO" id="GO:0005975">
    <property type="term" value="P:carbohydrate metabolic process"/>
    <property type="evidence" value="ECO:0007669"/>
    <property type="project" value="InterPro"/>
</dbReference>
<accession>A0A8S4F1S8</accession>
<dbReference type="GO" id="GO:0016810">
    <property type="term" value="F:hydrolase activity, acting on carbon-nitrogen (but not peptide) bonds"/>
    <property type="evidence" value="ECO:0007669"/>
    <property type="project" value="InterPro"/>
</dbReference>
<dbReference type="AlphaFoldDB" id="A0A8S4F1S8"/>
<sequence length="386" mass="43398">MGVKVAILFAIFAVALTEALETAEPCDPSKCQLPDCRCASTNIPSGLRAQDTPQFITITFDDNVNTQNIATYREVLYNRRNKNNCPIGATFYVTHEYTDYTLVNELYNEGFEIALHSISHKSPPSYWATASVEELKQELGDQITQMSTFANISESSIKGVRMPFFQMAGNNQFQVMAEAGLTYDSSWGATNSINPGLWPYTLDYASPQECNIGPCPNASLPGLWVSPLLAWVDNSGYTCTMVDSCYSSPGPQDDRGWLEFIIRNFENHYHGNRAHFGFYIHEAYFTSHPAAKRALVRFLDLVDNLYDVFVVNASEVIEWVKNPIPVDEYLKQSCKTNDRRECASKICGPYKSDHSEYEQEYRLNICSSCPASYPWVGNPLGLDKSN</sequence>
<dbReference type="CDD" id="cd10975">
    <property type="entry name" value="CE4_CDA_like_2"/>
    <property type="match status" value="1"/>
</dbReference>
<dbReference type="Gene3D" id="3.20.20.370">
    <property type="entry name" value="Glycoside hydrolase/deacetylase"/>
    <property type="match status" value="1"/>
</dbReference>
<organism evidence="3 4">
    <name type="scientific">Plutella xylostella</name>
    <name type="common">Diamondback moth</name>
    <name type="synonym">Plutella maculipennis</name>
    <dbReference type="NCBI Taxonomy" id="51655"/>
    <lineage>
        <taxon>Eukaryota</taxon>
        <taxon>Metazoa</taxon>
        <taxon>Ecdysozoa</taxon>
        <taxon>Arthropoda</taxon>
        <taxon>Hexapoda</taxon>
        <taxon>Insecta</taxon>
        <taxon>Pterygota</taxon>
        <taxon>Neoptera</taxon>
        <taxon>Endopterygota</taxon>
        <taxon>Lepidoptera</taxon>
        <taxon>Glossata</taxon>
        <taxon>Ditrysia</taxon>
        <taxon>Yponomeutoidea</taxon>
        <taxon>Plutellidae</taxon>
        <taxon>Plutella</taxon>
    </lineage>
</organism>
<evidence type="ECO:0000313" key="4">
    <source>
        <dbReference type="Proteomes" id="UP000653454"/>
    </source>
</evidence>
<evidence type="ECO:0000313" key="3">
    <source>
        <dbReference type="EMBL" id="CAG9122147.1"/>
    </source>
</evidence>
<proteinExistence type="predicted"/>
<feature type="chain" id="PRO_5035758754" evidence="1">
    <location>
        <begin position="20"/>
        <end position="386"/>
    </location>
</feature>
<reference evidence="3" key="1">
    <citation type="submission" date="2020-11" db="EMBL/GenBank/DDBJ databases">
        <authorList>
            <person name="Whiteford S."/>
        </authorList>
    </citation>
    <scope>NUCLEOTIDE SEQUENCE</scope>
</reference>
<gene>
    <name evidence="3" type="ORF">PLXY2_LOCUS7615</name>
</gene>
<name>A0A8S4F1S8_PLUXY</name>
<dbReference type="Proteomes" id="UP000653454">
    <property type="component" value="Unassembled WGS sequence"/>
</dbReference>
<feature type="signal peptide" evidence="1">
    <location>
        <begin position="1"/>
        <end position="19"/>
    </location>
</feature>
<evidence type="ECO:0000259" key="2">
    <source>
        <dbReference type="Pfam" id="PF01522"/>
    </source>
</evidence>
<keyword evidence="4" id="KW-1185">Reference proteome</keyword>
<dbReference type="SUPFAM" id="SSF88713">
    <property type="entry name" value="Glycoside hydrolase/deacetylase"/>
    <property type="match status" value="1"/>
</dbReference>
<evidence type="ECO:0000256" key="1">
    <source>
        <dbReference type="SAM" id="SignalP"/>
    </source>
</evidence>
<dbReference type="InterPro" id="IPR011330">
    <property type="entry name" value="Glyco_hydro/deAcase_b/a-brl"/>
</dbReference>
<dbReference type="Pfam" id="PF01522">
    <property type="entry name" value="Polysacc_deac_1"/>
    <property type="match status" value="1"/>
</dbReference>
<dbReference type="EMBL" id="CAJHNJ030000026">
    <property type="protein sequence ID" value="CAG9122147.1"/>
    <property type="molecule type" value="Genomic_DNA"/>
</dbReference>
<comment type="caution">
    <text evidence="3">The sequence shown here is derived from an EMBL/GenBank/DDBJ whole genome shotgun (WGS) entry which is preliminary data.</text>
</comment>
<dbReference type="InterPro" id="IPR002509">
    <property type="entry name" value="NODB_dom"/>
</dbReference>
<dbReference type="PANTHER" id="PTHR45985:SF8">
    <property type="entry name" value="CHITIN DEACETYLASE-LIKE 9, ISOFORM A"/>
    <property type="match status" value="1"/>
</dbReference>
<keyword evidence="1" id="KW-0732">Signal</keyword>